<dbReference type="Gene3D" id="3.40.50.1820">
    <property type="entry name" value="alpha/beta hydrolase"/>
    <property type="match status" value="1"/>
</dbReference>
<dbReference type="Proteomes" id="UP000460272">
    <property type="component" value="Unassembled WGS sequence"/>
</dbReference>
<dbReference type="AlphaFoldDB" id="A0A6P2BQ03"/>
<organism evidence="4 5">
    <name type="scientific">Trebonia kvetii</name>
    <dbReference type="NCBI Taxonomy" id="2480626"/>
    <lineage>
        <taxon>Bacteria</taxon>
        <taxon>Bacillati</taxon>
        <taxon>Actinomycetota</taxon>
        <taxon>Actinomycetes</taxon>
        <taxon>Streptosporangiales</taxon>
        <taxon>Treboniaceae</taxon>
        <taxon>Trebonia</taxon>
    </lineage>
</organism>
<comment type="caution">
    <text evidence="4">The sequence shown here is derived from an EMBL/GenBank/DDBJ whole genome shotgun (WGS) entry which is preliminary data.</text>
</comment>
<evidence type="ECO:0000259" key="3">
    <source>
        <dbReference type="Pfam" id="PF07167"/>
    </source>
</evidence>
<evidence type="ECO:0000256" key="2">
    <source>
        <dbReference type="ARBA" id="ARBA00023315"/>
    </source>
</evidence>
<protein>
    <submittedName>
        <fullName evidence="4">Alpha/beta fold hydrolase</fullName>
    </submittedName>
</protein>
<dbReference type="RefSeq" id="WP_145860886.1">
    <property type="nucleotide sequence ID" value="NZ_RPFW01000009.1"/>
</dbReference>
<evidence type="ECO:0000313" key="4">
    <source>
        <dbReference type="EMBL" id="TVZ00245.1"/>
    </source>
</evidence>
<name>A0A6P2BQ03_9ACTN</name>
<dbReference type="GO" id="GO:0016787">
    <property type="term" value="F:hydrolase activity"/>
    <property type="evidence" value="ECO:0007669"/>
    <property type="project" value="UniProtKB-KW"/>
</dbReference>
<keyword evidence="5" id="KW-1185">Reference proteome</keyword>
<dbReference type="EMBL" id="RPFW01000009">
    <property type="protein sequence ID" value="TVZ00245.1"/>
    <property type="molecule type" value="Genomic_DNA"/>
</dbReference>
<gene>
    <name evidence="4" type="ORF">EAS64_36945</name>
</gene>
<sequence length="578" mass="60802">MTAASGRSAAASADAAAADTASVADGAAALDMLLIEAALGSGRRFFPGRSAVRLARALAARPGVVATRAQSLAGELARIAGGTSGVTATAKDRRFADRAWTGNPALRRVMQAYLATSEAALSLLDEAALDWRDAQRLRFALTSLMDALAPSNNALLSPEAWKAAIDSGGGSVVTGTRHLLSDLASPPRVPSMVPAGAYAVGTDLAVTPGSVVVRTPVFELIQYSPSTETVRMRPLLIVPPTINKYYILDLAPGRSLIEYLVGQGQQVFVMSWRNPDARHASWGLDAYVQAVLDAADSVTEISGADALHLLGACSGGILASLAAARSAAVQDAGRRLASLTLLVTMLDQARADAVGALVDASMADAAIAASARQGYLDGRRLAEVFAWLRPRDLIWNYWVNNYLLGKEPARFDILFWNADTTRMTAGLHRDFVRAAASNALASPGALTVLGRETDLGQVDLDSYVVAGVADHICPWQSCYRSGQLLGGKTRFVLSTSGHIAALVNPPDGKKSRYQAGDDVTAEPGDWQQAAQTLQGSWWPDYAGWLAERSGALLPAPAAPGSDRFRVIEPAPGSYVRAA</sequence>
<dbReference type="InterPro" id="IPR051321">
    <property type="entry name" value="PHA/PHB_synthase"/>
</dbReference>
<dbReference type="Pfam" id="PF07167">
    <property type="entry name" value="PhaC_N"/>
    <property type="match status" value="1"/>
</dbReference>
<evidence type="ECO:0000256" key="1">
    <source>
        <dbReference type="ARBA" id="ARBA00022679"/>
    </source>
</evidence>
<dbReference type="GO" id="GO:0016746">
    <property type="term" value="F:acyltransferase activity"/>
    <property type="evidence" value="ECO:0007669"/>
    <property type="project" value="UniProtKB-KW"/>
</dbReference>
<keyword evidence="4" id="KW-0378">Hydrolase</keyword>
<keyword evidence="1" id="KW-0808">Transferase</keyword>
<dbReference type="InterPro" id="IPR029058">
    <property type="entry name" value="AB_hydrolase_fold"/>
</dbReference>
<dbReference type="PANTHER" id="PTHR36837">
    <property type="entry name" value="POLY(3-HYDROXYALKANOATE) POLYMERASE SUBUNIT PHAC"/>
    <property type="match status" value="1"/>
</dbReference>
<dbReference type="GO" id="GO:0042619">
    <property type="term" value="P:poly-hydroxybutyrate biosynthetic process"/>
    <property type="evidence" value="ECO:0007669"/>
    <property type="project" value="InterPro"/>
</dbReference>
<dbReference type="SUPFAM" id="SSF53474">
    <property type="entry name" value="alpha/beta-Hydrolases"/>
    <property type="match status" value="1"/>
</dbReference>
<accession>A0A6P2BQ03</accession>
<keyword evidence="2" id="KW-0012">Acyltransferase</keyword>
<proteinExistence type="predicted"/>
<dbReference type="PANTHER" id="PTHR36837:SF5">
    <property type="entry name" value="POLY-3-HYDROXYBUTYRATE SYNTHASE"/>
    <property type="match status" value="1"/>
</dbReference>
<evidence type="ECO:0000313" key="5">
    <source>
        <dbReference type="Proteomes" id="UP000460272"/>
    </source>
</evidence>
<dbReference type="OrthoDB" id="7208816at2"/>
<dbReference type="InterPro" id="IPR010941">
    <property type="entry name" value="PhaC_N"/>
</dbReference>
<feature type="domain" description="Poly-beta-hydroxybutyrate polymerase N-terminal" evidence="3">
    <location>
        <begin position="91"/>
        <end position="260"/>
    </location>
</feature>
<reference evidence="4 5" key="1">
    <citation type="submission" date="2018-11" db="EMBL/GenBank/DDBJ databases">
        <title>Trebonia kvetii gen.nov., sp.nov., a novel acidophilic actinobacterium, and proposal of the new actinobacterial family Treboniaceae fam. nov.</title>
        <authorList>
            <person name="Rapoport D."/>
            <person name="Sagova-Mareckova M."/>
            <person name="Sedlacek I."/>
            <person name="Provaznik J."/>
            <person name="Kralova S."/>
            <person name="Pavlinic D."/>
            <person name="Benes V."/>
            <person name="Kopecky J."/>
        </authorList>
    </citation>
    <scope>NUCLEOTIDE SEQUENCE [LARGE SCALE GENOMIC DNA]</scope>
    <source>
        <strain evidence="4 5">15Tr583</strain>
    </source>
</reference>